<reference evidence="1" key="2">
    <citation type="journal article" date="2023" name="IMA Fungus">
        <title>Comparative genomic study of the Penicillium genus elucidates a diverse pangenome and 15 lateral gene transfer events.</title>
        <authorList>
            <person name="Petersen C."/>
            <person name="Sorensen T."/>
            <person name="Nielsen M.R."/>
            <person name="Sondergaard T.E."/>
            <person name="Sorensen J.L."/>
            <person name="Fitzpatrick D.A."/>
            <person name="Frisvad J.C."/>
            <person name="Nielsen K.L."/>
        </authorList>
    </citation>
    <scope>NUCLEOTIDE SEQUENCE</scope>
    <source>
        <strain evidence="1">IBT 19713</strain>
    </source>
</reference>
<proteinExistence type="predicted"/>
<reference evidence="1" key="1">
    <citation type="submission" date="2022-11" db="EMBL/GenBank/DDBJ databases">
        <authorList>
            <person name="Petersen C."/>
        </authorList>
    </citation>
    <scope>NUCLEOTIDE SEQUENCE</scope>
    <source>
        <strain evidence="1">IBT 19713</strain>
    </source>
</reference>
<evidence type="ECO:0000313" key="2">
    <source>
        <dbReference type="Proteomes" id="UP001150941"/>
    </source>
</evidence>
<evidence type="ECO:0000313" key="1">
    <source>
        <dbReference type="EMBL" id="KAJ5225284.1"/>
    </source>
</evidence>
<dbReference type="Proteomes" id="UP001150941">
    <property type="component" value="Unassembled WGS sequence"/>
</dbReference>
<organism evidence="1 2">
    <name type="scientific">Penicillium chermesinum</name>
    <dbReference type="NCBI Taxonomy" id="63820"/>
    <lineage>
        <taxon>Eukaryota</taxon>
        <taxon>Fungi</taxon>
        <taxon>Dikarya</taxon>
        <taxon>Ascomycota</taxon>
        <taxon>Pezizomycotina</taxon>
        <taxon>Eurotiomycetes</taxon>
        <taxon>Eurotiomycetidae</taxon>
        <taxon>Eurotiales</taxon>
        <taxon>Aspergillaceae</taxon>
        <taxon>Penicillium</taxon>
    </lineage>
</organism>
<protein>
    <submittedName>
        <fullName evidence="1">Uncharacterized protein</fullName>
    </submittedName>
</protein>
<gene>
    <name evidence="1" type="ORF">N7468_006509</name>
</gene>
<keyword evidence="2" id="KW-1185">Reference proteome</keyword>
<comment type="caution">
    <text evidence="1">The sequence shown here is derived from an EMBL/GenBank/DDBJ whole genome shotgun (WGS) entry which is preliminary data.</text>
</comment>
<dbReference type="EMBL" id="JAPQKS010000005">
    <property type="protein sequence ID" value="KAJ5225284.1"/>
    <property type="molecule type" value="Genomic_DNA"/>
</dbReference>
<accession>A0A9W9NSG6</accession>
<dbReference type="RefSeq" id="XP_058328695.1">
    <property type="nucleotide sequence ID" value="XM_058475805.1"/>
</dbReference>
<name>A0A9W9NSG6_9EURO</name>
<sequence>MDGPFGLSSPYRLYPDYLSTGAPLLTACSVKFRGHEIDSGPSFFPLPPVFRDRRLHHDVSTTSLRGFGQRCKG</sequence>
<dbReference type="AlphaFoldDB" id="A0A9W9NSG6"/>
<dbReference type="GeneID" id="83203108"/>